<sequence length="132" mass="14940">MNLFKFIKQYIDDIGGQFTDYDHTKAVVVVPIGKNRFQTVLAIVKPSQLSGKDLAVFTSKVCEFTSTINAREILEENAMFDYSKFMIEDGYLKIEASCPAGNVTEEQVKEMLQEVATMSDKFEMELTGQDVF</sequence>
<name>A0A401U6S1_9BACT</name>
<evidence type="ECO:0008006" key="3">
    <source>
        <dbReference type="Google" id="ProtNLM"/>
    </source>
</evidence>
<proteinExistence type="predicted"/>
<protein>
    <recommendedName>
        <fullName evidence="3">YbjN domain-containing protein</fullName>
    </recommendedName>
</protein>
<dbReference type="Gene3D" id="3.30.1460.10">
    <property type="match status" value="1"/>
</dbReference>
<dbReference type="AlphaFoldDB" id="A0A401U6S1"/>
<comment type="caution">
    <text evidence="1">The sequence shown here is derived from an EMBL/GenBank/DDBJ whole genome shotgun (WGS) entry which is preliminary data.</text>
</comment>
<keyword evidence="2" id="KW-1185">Reference proteome</keyword>
<dbReference type="Proteomes" id="UP000288227">
    <property type="component" value="Unassembled WGS sequence"/>
</dbReference>
<accession>A0A401U6S1</accession>
<evidence type="ECO:0000313" key="2">
    <source>
        <dbReference type="Proteomes" id="UP000288227"/>
    </source>
</evidence>
<dbReference type="OrthoDB" id="982113at2"/>
<dbReference type="EMBL" id="BHXQ01000001">
    <property type="protein sequence ID" value="GCC50664.1"/>
    <property type="molecule type" value="Genomic_DNA"/>
</dbReference>
<evidence type="ECO:0000313" key="1">
    <source>
        <dbReference type="EMBL" id="GCC50664.1"/>
    </source>
</evidence>
<reference evidence="1 2" key="1">
    <citation type="submission" date="2018-11" db="EMBL/GenBank/DDBJ databases">
        <title>Chryseotalea sanarue gen. nov., sp., nov., a member of the family Cytophagaceae, isolated from a brackish lake in Hamamatsu Japan.</title>
        <authorList>
            <person name="Maejima Y."/>
            <person name="Iino T."/>
            <person name="Muraguchi Y."/>
            <person name="Fukuda K."/>
            <person name="Ohkuma M."/>
            <person name="Moriuchi R."/>
            <person name="Dohra H."/>
            <person name="Kimbara K."/>
            <person name="Shintani M."/>
        </authorList>
    </citation>
    <scope>NUCLEOTIDE SEQUENCE [LARGE SCALE GENOMIC DNA]</scope>
    <source>
        <strain evidence="1 2">Ys</strain>
    </source>
</reference>
<dbReference type="RefSeq" id="WP_127121279.1">
    <property type="nucleotide sequence ID" value="NZ_BHXQ01000001.1"/>
</dbReference>
<gene>
    <name evidence="1" type="ORF">SanaruYs_08820</name>
</gene>
<organism evidence="1 2">
    <name type="scientific">Chryseotalea sanaruensis</name>
    <dbReference type="NCBI Taxonomy" id="2482724"/>
    <lineage>
        <taxon>Bacteria</taxon>
        <taxon>Pseudomonadati</taxon>
        <taxon>Bacteroidota</taxon>
        <taxon>Cytophagia</taxon>
        <taxon>Cytophagales</taxon>
        <taxon>Chryseotaleaceae</taxon>
        <taxon>Chryseotalea</taxon>
    </lineage>
</organism>